<dbReference type="VEuPathDB" id="AmoebaDB:EHI5A_149110"/>
<gene>
    <name evidence="1" type="ORF">EHI5A_149110</name>
</gene>
<accession>M2RRY6</accession>
<dbReference type="OrthoDB" id="10509578at2759"/>
<name>M2RRY6_ENTHI</name>
<evidence type="ECO:0000313" key="2">
    <source>
        <dbReference type="Proteomes" id="UP000011755"/>
    </source>
</evidence>
<evidence type="ECO:0000313" key="1">
    <source>
        <dbReference type="EMBL" id="EMD47310.1"/>
    </source>
</evidence>
<protein>
    <submittedName>
        <fullName evidence="1">Uncharacterized protein</fullName>
    </submittedName>
</protein>
<proteinExistence type="predicted"/>
<dbReference type="Proteomes" id="UP000011755">
    <property type="component" value="Unassembled WGS sequence"/>
</dbReference>
<sequence>MTKPFKFYVKPYMQSTITEITEDLLPQQTGLVTTAQTKSLDTQIVKKKRMNYIKFDGTSTLPYSPTYGATNVQMYGITIQDSYYFDPILFGYFFTANGIEVSDKLTIGQPHRPTDVYASAWDFYGLHASPIISGMGHFEITFYTKFKQLKNK</sequence>
<organism evidence="1 2">
    <name type="scientific">Entamoeba histolytica KU27</name>
    <dbReference type="NCBI Taxonomy" id="885311"/>
    <lineage>
        <taxon>Eukaryota</taxon>
        <taxon>Amoebozoa</taxon>
        <taxon>Evosea</taxon>
        <taxon>Archamoebae</taxon>
        <taxon>Mastigamoebida</taxon>
        <taxon>Entamoebidae</taxon>
        <taxon>Entamoeba</taxon>
    </lineage>
</organism>
<reference evidence="1 2" key="1">
    <citation type="submission" date="2013-02" db="EMBL/GenBank/DDBJ databases">
        <authorList>
            <person name="Hannick L."/>
            <person name="Zafar N."/>
            <person name="Lorenzi H."/>
            <person name="Ali I.A."/>
            <person name="Petri W.P."/>
            <person name="Caler E."/>
        </authorList>
    </citation>
    <scope>NUCLEOTIDE SEQUENCE [LARGE SCALE GENOMIC DNA]</scope>
    <source>
        <strain evidence="1 2">KU27</strain>
    </source>
</reference>
<dbReference type="EMBL" id="KB444353">
    <property type="protein sequence ID" value="EMD47310.1"/>
    <property type="molecule type" value="Genomic_DNA"/>
</dbReference>
<dbReference type="AlphaFoldDB" id="M2RRY6"/>